<evidence type="ECO:0000313" key="2">
    <source>
        <dbReference type="Proteomes" id="UP000016931"/>
    </source>
</evidence>
<protein>
    <submittedName>
        <fullName evidence="1">Uncharacterized protein</fullName>
    </submittedName>
</protein>
<dbReference type="eggNOG" id="ENOG502S31A">
    <property type="taxonomic scope" value="Eukaryota"/>
</dbReference>
<evidence type="ECO:0000313" key="1">
    <source>
        <dbReference type="EMBL" id="EMF07918.1"/>
    </source>
</evidence>
<name>M3BP34_SPHMS</name>
<proteinExistence type="predicted"/>
<reference evidence="1 2" key="1">
    <citation type="journal article" date="2012" name="PLoS Pathog.">
        <title>Diverse lifestyles and strategies of plant pathogenesis encoded in the genomes of eighteen Dothideomycetes fungi.</title>
        <authorList>
            <person name="Ohm R.A."/>
            <person name="Feau N."/>
            <person name="Henrissat B."/>
            <person name="Schoch C.L."/>
            <person name="Horwitz B.A."/>
            <person name="Barry K.W."/>
            <person name="Condon B.J."/>
            <person name="Copeland A.C."/>
            <person name="Dhillon B."/>
            <person name="Glaser F."/>
            <person name="Hesse C.N."/>
            <person name="Kosti I."/>
            <person name="LaButti K."/>
            <person name="Lindquist E.A."/>
            <person name="Lucas S."/>
            <person name="Salamov A.A."/>
            <person name="Bradshaw R.E."/>
            <person name="Ciuffetti L."/>
            <person name="Hamelin R.C."/>
            <person name="Kema G.H.J."/>
            <person name="Lawrence C."/>
            <person name="Scott J.A."/>
            <person name="Spatafora J.W."/>
            <person name="Turgeon B.G."/>
            <person name="de Wit P.J.G.M."/>
            <person name="Zhong S."/>
            <person name="Goodwin S.B."/>
            <person name="Grigoriev I.V."/>
        </authorList>
    </citation>
    <scope>NUCLEOTIDE SEQUENCE [LARGE SCALE GENOMIC DNA]</scope>
    <source>
        <strain evidence="1 2">SO2202</strain>
    </source>
</reference>
<gene>
    <name evidence="1" type="ORF">SEPMUDRAFT_129186</name>
</gene>
<dbReference type="AlphaFoldDB" id="M3BP34"/>
<dbReference type="HOGENOM" id="CLU_025896_0_0_1"/>
<accession>M3BP34</accession>
<dbReference type="OMA" id="ESCHANC"/>
<dbReference type="RefSeq" id="XP_016756039.1">
    <property type="nucleotide sequence ID" value="XM_016902262.1"/>
</dbReference>
<dbReference type="GeneID" id="27899399"/>
<organism evidence="1 2">
    <name type="scientific">Sphaerulina musiva (strain SO2202)</name>
    <name type="common">Poplar stem canker fungus</name>
    <name type="synonym">Septoria musiva</name>
    <dbReference type="NCBI Taxonomy" id="692275"/>
    <lineage>
        <taxon>Eukaryota</taxon>
        <taxon>Fungi</taxon>
        <taxon>Dikarya</taxon>
        <taxon>Ascomycota</taxon>
        <taxon>Pezizomycotina</taxon>
        <taxon>Dothideomycetes</taxon>
        <taxon>Dothideomycetidae</taxon>
        <taxon>Mycosphaerellales</taxon>
        <taxon>Mycosphaerellaceae</taxon>
        <taxon>Sphaerulina</taxon>
    </lineage>
</organism>
<dbReference type="OrthoDB" id="3793118at2759"/>
<keyword evidence="2" id="KW-1185">Reference proteome</keyword>
<dbReference type="EMBL" id="KB456275">
    <property type="protein sequence ID" value="EMF07918.1"/>
    <property type="molecule type" value="Genomic_DNA"/>
</dbReference>
<dbReference type="Proteomes" id="UP000016931">
    <property type="component" value="Unassembled WGS sequence"/>
</dbReference>
<sequence>MAMEQPQPINYDERIRTQVPQGELFRQYEPFQNLEALVEAPFVGPRPLGVTQITPGRHRRDGITVSMIQDSIVLPQYPQTDQAGYAYCINIGGIPREGARMPENLPIQHQYAARRKPGYPKDTTCIYLGGIRATRYKWTCSGIKYCEYFDPTIATAPHTRVGHEYWENQGRTRQYIDPTEPNILIRNSKATIAAAWDRLKKGIACRPQNDTCRLEWEWCERAADGDGSRNGFLKCRNRPPNGALVDDQPEVHFREAVWQNQQKNVELFPELLQELYDREAEGEGDIPPATCTIHENVATRLKHCGVLHSNTTRGRLIRAGCNVVFNLIVPQNLDNPNHRYVIFTSHGIHSHLPPIPNRTPKEFAESVRTVVRQAQDGSVSNSSFLRSGFLKSFFSIQGVDSLEAIHPSFANKSRIRAMLYYEKLLLYPEGTHFAGVDFELARQGLDPATQYIRGAWNRENESAQVICFHKLQAEWFLNVGMFEIDMNFKRIRQRDMNELIFGALIETEGSVCPFARIYMEGEDAESYCLAFQRLFESLSQVTARVVRWRHHSPGGNGEGFQGVAMDMGAGQIKGFGLYLQSVDPEGRHWEWQVKNICVYCRIHLRRSIENVEGVGFRTERGKRMMDILLAQTQESYDAILEEVSGFSTRHANWANHKRQDVIRSGLCHAYAQMPQYIYKRLRNHTNAVEQLHNKTYWSGLYCDLLVAIFQSRAADSSTIRTFYTHALFGVRADDRSNDSVARKSRDMGRKRKLFNELIQFLTNRFFI</sequence>